<dbReference type="InterPro" id="IPR018253">
    <property type="entry name" value="DnaJ_domain_CS"/>
</dbReference>
<dbReference type="OrthoDB" id="10250354at2759"/>
<dbReference type="InterPro" id="IPR001623">
    <property type="entry name" value="DnaJ_domain"/>
</dbReference>
<protein>
    <recommendedName>
        <fullName evidence="1">J domain-containing protein</fullName>
    </recommendedName>
</protein>
<dbReference type="InterPro" id="IPR036869">
    <property type="entry name" value="J_dom_sf"/>
</dbReference>
<dbReference type="PANTHER" id="PTHR45181">
    <property type="entry name" value="HEAT SHOCK PROTEIN DNAJ WITH TETRATRICOPEPTIDE REPEAT-CONTAINING PROTEIN"/>
    <property type="match status" value="1"/>
</dbReference>
<dbReference type="PANTHER" id="PTHR45181:SF12">
    <property type="entry name" value="43KDA POSTSYNAPTIC PROTEIN"/>
    <property type="match status" value="1"/>
</dbReference>
<gene>
    <name evidence="2" type="ORF">E3N88_24639</name>
</gene>
<dbReference type="Gene3D" id="1.25.40.10">
    <property type="entry name" value="Tetratricopeptide repeat domain"/>
    <property type="match status" value="2"/>
</dbReference>
<dbReference type="PROSITE" id="PS50076">
    <property type="entry name" value="DNAJ_2"/>
    <property type="match status" value="1"/>
</dbReference>
<evidence type="ECO:0000313" key="3">
    <source>
        <dbReference type="Proteomes" id="UP000326396"/>
    </source>
</evidence>
<dbReference type="SUPFAM" id="SSF46565">
    <property type="entry name" value="Chaperone J-domain"/>
    <property type="match status" value="1"/>
</dbReference>
<dbReference type="SMART" id="SM00271">
    <property type="entry name" value="DnaJ"/>
    <property type="match status" value="1"/>
</dbReference>
<dbReference type="SUPFAM" id="SSF48452">
    <property type="entry name" value="TPR-like"/>
    <property type="match status" value="2"/>
</dbReference>
<sequence>MNSSSSNSNNGLSDFNETNPILGFNSPSLAASNLSRSRFLKERHQASSHNHKPTNQLRSWPEFKIAGSYLGLDKVVSSVNSNVILDNISKLNTNINSVKDHANETDSKSAFNLKEIHVDKLMVYELPNEISNLQIEGVSDTKSSKNSPGVDPISTNQFTNFVDGNVMLELQNETNKMNLKDPANASYEKMDEFVFTSKSDDMGAANIEFKTPDMRSNMFSGLNRLESRKEFVKESRPKKKKGKLRRPITAQSRIIEDFVFGGRNSSGNSDAFNIPLYNERLADSYSRETSVASDASQIDEQDNASGESHIITSNVTTDDEAVEPQFSEVSETDSFKSATENLEYNCDTLVTSLNSDVSSTSGRQEIGVTRMFSFGSRSEDISNDNFTFSASVSGQSQFPSNARQHKKKLPPKVTCDSYIPTKIDVFPFELRALSIKKEDNLNLVNEQDFRHESVMSLSSSKVAEEACAKWRLRGNQAYNNGDLAKAEDWYTQGLNSVSENEKSRSCLKALMLCYSSRAATRISMGRMKEALEDCLMAATIDPNYLTVKVQAARCYLVMGEIENAKKQYMKCLQFGNDNNVDRNVIAEVSEGLEKAQKVLDCIEQCTELLQRRSTEDLECALRLINDALQISTCSDKLLQMKADSLVMLRRYEEVIQTLTSNETDTSKGSSSWLWRSHLVIKSYFYLGRLDEALEFIKKQEDSDHISKNQESAIPLADIIHELLSHKKEGNEAYKSGNHSEAVEHYTAALSCSVESHLFASICFCNRAAAYKGLGQVIDAIADCSLAIALDSNYLKAISRRASLYEMIRDYGQAAKDLHRLMSLLTTQMDEKGVIFGTADNLSSMNELKQTQMQLSSVEAQSRKGIPLNAYLILGVESTTSAADIKKAYRKAALRHHPDKAAQSLARGDDVDDGLWKEIAENVHKEADRLFKMIGEAYAVLSDPSKRLKYDQDEEKRNEVNKFTRSNSSRMAADVQNTVFEHSRNHSQWQDSRRSYVRTQWSTEGRDGWQFVPFTKVSPVVWLTHRRVCLKFSFGDIV</sequence>
<dbReference type="Proteomes" id="UP000326396">
    <property type="component" value="Linkage Group LG3"/>
</dbReference>
<dbReference type="InterPro" id="IPR019734">
    <property type="entry name" value="TPR_rpt"/>
</dbReference>
<accession>A0A5N6N5A4</accession>
<organism evidence="2 3">
    <name type="scientific">Mikania micrantha</name>
    <name type="common">bitter vine</name>
    <dbReference type="NCBI Taxonomy" id="192012"/>
    <lineage>
        <taxon>Eukaryota</taxon>
        <taxon>Viridiplantae</taxon>
        <taxon>Streptophyta</taxon>
        <taxon>Embryophyta</taxon>
        <taxon>Tracheophyta</taxon>
        <taxon>Spermatophyta</taxon>
        <taxon>Magnoliopsida</taxon>
        <taxon>eudicotyledons</taxon>
        <taxon>Gunneridae</taxon>
        <taxon>Pentapetalae</taxon>
        <taxon>asterids</taxon>
        <taxon>campanulids</taxon>
        <taxon>Asterales</taxon>
        <taxon>Asteraceae</taxon>
        <taxon>Asteroideae</taxon>
        <taxon>Heliantheae alliance</taxon>
        <taxon>Eupatorieae</taxon>
        <taxon>Mikania</taxon>
    </lineage>
</organism>
<evidence type="ECO:0000313" key="2">
    <source>
        <dbReference type="EMBL" id="KAD4384471.1"/>
    </source>
</evidence>
<keyword evidence="3" id="KW-1185">Reference proteome</keyword>
<reference evidence="2 3" key="1">
    <citation type="submission" date="2019-05" db="EMBL/GenBank/DDBJ databases">
        <title>Mikania micrantha, genome provides insights into the molecular mechanism of rapid growth.</title>
        <authorList>
            <person name="Liu B."/>
        </authorList>
    </citation>
    <scope>NUCLEOTIDE SEQUENCE [LARGE SCALE GENOMIC DNA]</scope>
    <source>
        <strain evidence="2">NLD-2019</strain>
        <tissue evidence="2">Leaf</tissue>
    </source>
</reference>
<name>A0A5N6N5A4_9ASTR</name>
<dbReference type="PROSITE" id="PS00636">
    <property type="entry name" value="DNAJ_1"/>
    <property type="match status" value="1"/>
</dbReference>
<proteinExistence type="predicted"/>
<dbReference type="PRINTS" id="PR00625">
    <property type="entry name" value="JDOMAIN"/>
</dbReference>
<dbReference type="EMBL" id="SZYD01000013">
    <property type="protein sequence ID" value="KAD4384471.1"/>
    <property type="molecule type" value="Genomic_DNA"/>
</dbReference>
<dbReference type="Gene3D" id="1.10.287.110">
    <property type="entry name" value="DnaJ domain"/>
    <property type="match status" value="1"/>
</dbReference>
<dbReference type="SMART" id="SM00028">
    <property type="entry name" value="TPR"/>
    <property type="match status" value="6"/>
</dbReference>
<dbReference type="CDD" id="cd06257">
    <property type="entry name" value="DnaJ"/>
    <property type="match status" value="1"/>
</dbReference>
<feature type="domain" description="J" evidence="1">
    <location>
        <begin position="868"/>
        <end position="953"/>
    </location>
</feature>
<dbReference type="Pfam" id="PF00226">
    <property type="entry name" value="DnaJ"/>
    <property type="match status" value="1"/>
</dbReference>
<evidence type="ECO:0000259" key="1">
    <source>
        <dbReference type="PROSITE" id="PS50076"/>
    </source>
</evidence>
<dbReference type="InterPro" id="IPR011990">
    <property type="entry name" value="TPR-like_helical_dom_sf"/>
</dbReference>
<dbReference type="AlphaFoldDB" id="A0A5N6N5A4"/>
<comment type="caution">
    <text evidence="2">The sequence shown here is derived from an EMBL/GenBank/DDBJ whole genome shotgun (WGS) entry which is preliminary data.</text>
</comment>